<dbReference type="Pfam" id="PF01841">
    <property type="entry name" value="Transglut_core"/>
    <property type="match status" value="1"/>
</dbReference>
<evidence type="ECO:0000313" key="5">
    <source>
        <dbReference type="Proteomes" id="UP000515947"/>
    </source>
</evidence>
<keyword evidence="2" id="KW-1133">Transmembrane helix</keyword>
<evidence type="ECO:0000313" key="4">
    <source>
        <dbReference type="EMBL" id="QNN53101.1"/>
    </source>
</evidence>
<gene>
    <name evidence="4" type="ORF">H9L09_00940</name>
</gene>
<dbReference type="InterPro" id="IPR021878">
    <property type="entry name" value="TgpA_N"/>
</dbReference>
<feature type="compositionally biased region" description="Low complexity" evidence="1">
    <location>
        <begin position="789"/>
        <end position="803"/>
    </location>
</feature>
<evidence type="ECO:0000256" key="1">
    <source>
        <dbReference type="SAM" id="MobiDB-lite"/>
    </source>
</evidence>
<dbReference type="EMBL" id="CP060713">
    <property type="protein sequence ID" value="QNN53101.1"/>
    <property type="molecule type" value="Genomic_DNA"/>
</dbReference>
<feature type="compositionally biased region" description="Basic residues" evidence="1">
    <location>
        <begin position="737"/>
        <end position="747"/>
    </location>
</feature>
<dbReference type="InterPro" id="IPR002931">
    <property type="entry name" value="Transglutaminase-like"/>
</dbReference>
<feature type="transmembrane region" description="Helical" evidence="2">
    <location>
        <begin position="127"/>
        <end position="145"/>
    </location>
</feature>
<keyword evidence="2" id="KW-0472">Membrane</keyword>
<feature type="compositionally biased region" description="Low complexity" evidence="1">
    <location>
        <begin position="748"/>
        <end position="773"/>
    </location>
</feature>
<protein>
    <recommendedName>
        <fullName evidence="3">Transglutaminase-like domain-containing protein</fullName>
    </recommendedName>
</protein>
<feature type="region of interest" description="Disordered" evidence="1">
    <location>
        <begin position="693"/>
        <end position="773"/>
    </location>
</feature>
<feature type="transmembrane region" description="Helical" evidence="2">
    <location>
        <begin position="64"/>
        <end position="81"/>
    </location>
</feature>
<keyword evidence="2" id="KW-0812">Transmembrane</keyword>
<dbReference type="KEGG" id="nmes:H9L09_00940"/>
<dbReference type="InterPro" id="IPR052901">
    <property type="entry name" value="Bact_TGase-like"/>
</dbReference>
<proteinExistence type="predicted"/>
<feature type="compositionally biased region" description="Basic and acidic residues" evidence="1">
    <location>
        <begin position="824"/>
        <end position="835"/>
    </location>
</feature>
<reference evidence="4 5" key="1">
    <citation type="submission" date="2020-08" db="EMBL/GenBank/DDBJ databases">
        <title>Genome sequence of Nocardioides mesophilus KACC 16243T.</title>
        <authorList>
            <person name="Hyun D.-W."/>
            <person name="Bae J.-W."/>
        </authorList>
    </citation>
    <scope>NUCLEOTIDE SEQUENCE [LARGE SCALE GENOMIC DNA]</scope>
    <source>
        <strain evidence="4 5">KACC 16243</strain>
    </source>
</reference>
<dbReference type="InterPro" id="IPR038765">
    <property type="entry name" value="Papain-like_cys_pep_sf"/>
</dbReference>
<dbReference type="RefSeq" id="WP_187578943.1">
    <property type="nucleotide sequence ID" value="NZ_CP060713.1"/>
</dbReference>
<organism evidence="4 5">
    <name type="scientific">Nocardioides mesophilus</name>
    <dbReference type="NCBI Taxonomy" id="433659"/>
    <lineage>
        <taxon>Bacteria</taxon>
        <taxon>Bacillati</taxon>
        <taxon>Actinomycetota</taxon>
        <taxon>Actinomycetes</taxon>
        <taxon>Propionibacteriales</taxon>
        <taxon>Nocardioidaceae</taxon>
        <taxon>Nocardioides</taxon>
    </lineage>
</organism>
<name>A0A7G9RBX6_9ACTN</name>
<sequence>MTRLHLRWPATTVISYVAAATTWVTMLAWTPFAERPAEFMVPLLGVCLLVATAGALLRATRVPVLLVPVAQLLVVALWLQHRWAGAQALGGWLPTPESLTAVRALLSAGADAAQAYAAPVPQSAPEFATLLVLAGAATAVLVDLLACGFRRAPLAGLPLLAAYTAPVSILDGGVPWVKFACAAMMFLILIACQEAVRLTHWGQQVSARGTTDPTVTGQAVWSSARKIGVSATAVAVVVPLLVPTLSLEWFGSGNGTGSDGDPVTLSNPIADLKRDLVQGPDVDLVRVRTSEGDPTYLRISVLDSFDGETWRPSGRQIPVEQRASGLVPRPPGLDAAVDRRTTRWSIDISKDFSSIWLPVPYPIYSINAPGDWRYDRRTLDVISATDTQSTAGMRYDLEAIQVRPTPAQLAEAAPAPATVFGPYTDFPDTVPDLVRDLALKVTAGTRNKYDAAKALQRWFRVDGGFRYSTVRVPSGNGVNDLEAFLRTGKGGRVGYCEQFAAAMALMGRTIGIPSRVAVGFLRPDPVGNDTYVYSSRDLHAWPEMYFEGTGWVRFEPTPGVRTGAAPAYTRQTGPLPQDPEVSASAAAPRPSLNRFDEPSASTDAGAAGAGGDGSGPADWLVGLGVLVLAALLAVTPRLARSAVRRRRWAGVATPRELAETAWAELRATALDLGIAWDDRGTLRARARDLVASFGRPGQQEDAFTRAPARGPRRTRRPPRRSSGWCTSWSARATPGRCRSRRPRRSRSARTSTSAPRPWLRAPAAGSGPGRPGCRSRWCAVPRPVGAPGCRGASRCSTSRASTTPADRTGPGRGDRSATGRLPARAHDRPGGDHAETANARGRGRPRA</sequence>
<evidence type="ECO:0000259" key="3">
    <source>
        <dbReference type="SMART" id="SM00460"/>
    </source>
</evidence>
<dbReference type="Proteomes" id="UP000515947">
    <property type="component" value="Chromosome"/>
</dbReference>
<feature type="domain" description="Transglutaminase-like" evidence="3">
    <location>
        <begin position="488"/>
        <end position="558"/>
    </location>
</feature>
<dbReference type="SUPFAM" id="SSF54001">
    <property type="entry name" value="Cysteine proteinases"/>
    <property type="match status" value="1"/>
</dbReference>
<feature type="compositionally biased region" description="Basic residues" evidence="1">
    <location>
        <begin position="710"/>
        <end position="719"/>
    </location>
</feature>
<dbReference type="Pfam" id="PF11992">
    <property type="entry name" value="TgpA_N"/>
    <property type="match status" value="1"/>
</dbReference>
<dbReference type="Gene3D" id="3.10.620.30">
    <property type="match status" value="1"/>
</dbReference>
<evidence type="ECO:0000256" key="2">
    <source>
        <dbReference type="SAM" id="Phobius"/>
    </source>
</evidence>
<feature type="transmembrane region" description="Helical" evidence="2">
    <location>
        <begin position="152"/>
        <end position="170"/>
    </location>
</feature>
<accession>A0A7G9RBX6</accession>
<dbReference type="PANTHER" id="PTHR42736:SF1">
    <property type="entry name" value="PROTEIN-GLUTAMINE GAMMA-GLUTAMYLTRANSFERASE"/>
    <property type="match status" value="1"/>
</dbReference>
<feature type="transmembrane region" description="Helical" evidence="2">
    <location>
        <begin position="12"/>
        <end position="33"/>
    </location>
</feature>
<feature type="region of interest" description="Disordered" evidence="1">
    <location>
        <begin position="786"/>
        <end position="847"/>
    </location>
</feature>
<dbReference type="AlphaFoldDB" id="A0A7G9RBX6"/>
<keyword evidence="5" id="KW-1185">Reference proteome</keyword>
<dbReference type="PANTHER" id="PTHR42736">
    <property type="entry name" value="PROTEIN-GLUTAMINE GAMMA-GLUTAMYLTRANSFERASE"/>
    <property type="match status" value="1"/>
</dbReference>
<feature type="region of interest" description="Disordered" evidence="1">
    <location>
        <begin position="562"/>
        <end position="612"/>
    </location>
</feature>
<dbReference type="SMART" id="SM00460">
    <property type="entry name" value="TGc"/>
    <property type="match status" value="1"/>
</dbReference>
<feature type="transmembrane region" description="Helical" evidence="2">
    <location>
        <begin position="39"/>
        <end position="57"/>
    </location>
</feature>